<dbReference type="Gene3D" id="3.30.70.270">
    <property type="match status" value="1"/>
</dbReference>
<dbReference type="SUPFAM" id="SSF55073">
    <property type="entry name" value="Nucleotide cyclase"/>
    <property type="match status" value="1"/>
</dbReference>
<dbReference type="PROSITE" id="PS50887">
    <property type="entry name" value="GGDEF"/>
    <property type="match status" value="1"/>
</dbReference>
<accession>A0A1I4DUR9</accession>
<dbReference type="CDD" id="cd01949">
    <property type="entry name" value="GGDEF"/>
    <property type="match status" value="1"/>
</dbReference>
<evidence type="ECO:0000259" key="3">
    <source>
        <dbReference type="PROSITE" id="PS50883"/>
    </source>
</evidence>
<dbReference type="STRING" id="195913.SAMN04488004_10562"/>
<dbReference type="InterPro" id="IPR035919">
    <property type="entry name" value="EAL_sf"/>
</dbReference>
<dbReference type="SUPFAM" id="SSF55785">
    <property type="entry name" value="PYP-like sensor domain (PAS domain)"/>
    <property type="match status" value="1"/>
</dbReference>
<dbReference type="InterPro" id="IPR043128">
    <property type="entry name" value="Rev_trsase/Diguanyl_cyclase"/>
</dbReference>
<feature type="domain" description="PAC" evidence="2">
    <location>
        <begin position="110"/>
        <end position="161"/>
    </location>
</feature>
<feature type="domain" description="GGDEF" evidence="4">
    <location>
        <begin position="200"/>
        <end position="333"/>
    </location>
</feature>
<dbReference type="NCBIfam" id="TIGR00254">
    <property type="entry name" value="GGDEF"/>
    <property type="match status" value="1"/>
</dbReference>
<dbReference type="PROSITE" id="PS50112">
    <property type="entry name" value="PAS"/>
    <property type="match status" value="1"/>
</dbReference>
<keyword evidence="6" id="KW-1185">Reference proteome</keyword>
<evidence type="ECO:0000259" key="2">
    <source>
        <dbReference type="PROSITE" id="PS50113"/>
    </source>
</evidence>
<dbReference type="InterPro" id="IPR035965">
    <property type="entry name" value="PAS-like_dom_sf"/>
</dbReference>
<dbReference type="Gene3D" id="3.20.20.450">
    <property type="entry name" value="EAL domain"/>
    <property type="match status" value="1"/>
</dbReference>
<dbReference type="SMART" id="SM00086">
    <property type="entry name" value="PAC"/>
    <property type="match status" value="1"/>
</dbReference>
<sequence length="608" mass="67230">MLNIALTALITSLLFAGITFCIRQRQALMRDRGPDFNAIACASTNDGIVVQSLDGKIIWANPAYLRIFRLPADQVLGRNPLSFCLPPDELQTPEQIAAFRYDRADPIWGKLYIVRNQRSDGSLFWNQISASFHEVEGQPDLVILLCRDVTEQVDQEQALRESTRTLAFMAEHDSLTGLANRNKYNAFIKSALDGDPATRPGFGVLQIDLDHFKAINDRHGHAAGDAALQHVATTLGRSLRQTDLLARLGGDEFVAVCAGITHDSELLRIGHSLGQAARAPFHFDGKQIDVSISIGAAIAGSDDDTGDSLLQKSDFALYEVKRAGRGHVAVYDSNLHEEAQRRDRFGLQLRDAIEGNELTFYFQPTVDLHTGVIRGFEALARWQHPTQGLLHPSEFLSLATELNLLRHVDTAAVSAAADLRKRLEHNNFDDIRVGINGSHNLLSDDEHADRLPAELARVGVKTRHIVIEFNERDIFGNTDMIEQNMRSVSRLVDIGFNVLIDGFGSGYAGLLHIERLQVAGIKVEKSLIRHLDCTPACEKITAMLLQFGQEKNIYCVACGIETEAQALKVKSFGGSVGQGNFFARAMPAEDVIDWLRQRQANARLRDAG</sequence>
<dbReference type="Proteomes" id="UP000199550">
    <property type="component" value="Unassembled WGS sequence"/>
</dbReference>
<dbReference type="SMART" id="SM00091">
    <property type="entry name" value="PAS"/>
    <property type="match status" value="1"/>
</dbReference>
<dbReference type="Pfam" id="PF13426">
    <property type="entry name" value="PAS_9"/>
    <property type="match status" value="1"/>
</dbReference>
<dbReference type="SUPFAM" id="SSF141868">
    <property type="entry name" value="EAL domain-like"/>
    <property type="match status" value="1"/>
</dbReference>
<dbReference type="CDD" id="cd01948">
    <property type="entry name" value="EAL"/>
    <property type="match status" value="1"/>
</dbReference>
<evidence type="ECO:0000259" key="1">
    <source>
        <dbReference type="PROSITE" id="PS50112"/>
    </source>
</evidence>
<dbReference type="InterPro" id="IPR001633">
    <property type="entry name" value="EAL_dom"/>
</dbReference>
<name>A0A1I4DUR9_9RHOB</name>
<dbReference type="PROSITE" id="PS50883">
    <property type="entry name" value="EAL"/>
    <property type="match status" value="1"/>
</dbReference>
<dbReference type="SMART" id="SM00267">
    <property type="entry name" value="GGDEF"/>
    <property type="match status" value="1"/>
</dbReference>
<dbReference type="Pfam" id="PF00990">
    <property type="entry name" value="GGDEF"/>
    <property type="match status" value="1"/>
</dbReference>
<dbReference type="PANTHER" id="PTHR44757">
    <property type="entry name" value="DIGUANYLATE CYCLASE DGCP"/>
    <property type="match status" value="1"/>
</dbReference>
<dbReference type="CDD" id="cd00130">
    <property type="entry name" value="PAS"/>
    <property type="match status" value="1"/>
</dbReference>
<dbReference type="InterPro" id="IPR000700">
    <property type="entry name" value="PAS-assoc_C"/>
</dbReference>
<dbReference type="Pfam" id="PF00563">
    <property type="entry name" value="EAL"/>
    <property type="match status" value="1"/>
</dbReference>
<evidence type="ECO:0000313" key="6">
    <source>
        <dbReference type="Proteomes" id="UP000199550"/>
    </source>
</evidence>
<dbReference type="Gene3D" id="3.30.450.20">
    <property type="entry name" value="PAS domain"/>
    <property type="match status" value="1"/>
</dbReference>
<organism evidence="5 6">
    <name type="scientific">Loktanella salsilacus</name>
    <dbReference type="NCBI Taxonomy" id="195913"/>
    <lineage>
        <taxon>Bacteria</taxon>
        <taxon>Pseudomonadati</taxon>
        <taxon>Pseudomonadota</taxon>
        <taxon>Alphaproteobacteria</taxon>
        <taxon>Rhodobacterales</taxon>
        <taxon>Roseobacteraceae</taxon>
        <taxon>Loktanella</taxon>
    </lineage>
</organism>
<evidence type="ECO:0000259" key="4">
    <source>
        <dbReference type="PROSITE" id="PS50887"/>
    </source>
</evidence>
<dbReference type="InterPro" id="IPR000160">
    <property type="entry name" value="GGDEF_dom"/>
</dbReference>
<protein>
    <submittedName>
        <fullName evidence="5">PAS domain S-box-containing protein/diguanylate cyclase (GGDEF) domain-containing protein</fullName>
    </submittedName>
</protein>
<dbReference type="OrthoDB" id="9814202at2"/>
<dbReference type="InterPro" id="IPR029787">
    <property type="entry name" value="Nucleotide_cyclase"/>
</dbReference>
<dbReference type="InterPro" id="IPR052155">
    <property type="entry name" value="Biofilm_reg_signaling"/>
</dbReference>
<dbReference type="AlphaFoldDB" id="A0A1I4DUR9"/>
<gene>
    <name evidence="5" type="ORF">SAMN04488004_10562</name>
</gene>
<dbReference type="PROSITE" id="PS50113">
    <property type="entry name" value="PAC"/>
    <property type="match status" value="1"/>
</dbReference>
<dbReference type="PANTHER" id="PTHR44757:SF2">
    <property type="entry name" value="BIOFILM ARCHITECTURE MAINTENANCE PROTEIN MBAA"/>
    <property type="match status" value="1"/>
</dbReference>
<dbReference type="EMBL" id="FOTF01000005">
    <property type="protein sequence ID" value="SFK96793.1"/>
    <property type="molecule type" value="Genomic_DNA"/>
</dbReference>
<dbReference type="InterPro" id="IPR000014">
    <property type="entry name" value="PAS"/>
</dbReference>
<evidence type="ECO:0000313" key="5">
    <source>
        <dbReference type="EMBL" id="SFK96793.1"/>
    </source>
</evidence>
<proteinExistence type="predicted"/>
<dbReference type="InterPro" id="IPR001610">
    <property type="entry name" value="PAC"/>
</dbReference>
<feature type="domain" description="EAL" evidence="3">
    <location>
        <begin position="342"/>
        <end position="599"/>
    </location>
</feature>
<feature type="domain" description="PAS" evidence="1">
    <location>
        <begin position="43"/>
        <end position="89"/>
    </location>
</feature>
<dbReference type="SMART" id="SM00052">
    <property type="entry name" value="EAL"/>
    <property type="match status" value="1"/>
</dbReference>
<dbReference type="NCBIfam" id="TIGR00229">
    <property type="entry name" value="sensory_box"/>
    <property type="match status" value="1"/>
</dbReference>
<reference evidence="5 6" key="1">
    <citation type="submission" date="2016-10" db="EMBL/GenBank/DDBJ databases">
        <authorList>
            <person name="de Groot N.N."/>
        </authorList>
    </citation>
    <scope>NUCLEOTIDE SEQUENCE [LARGE SCALE GENOMIC DNA]</scope>
    <source>
        <strain evidence="5 6">DSM 16199</strain>
    </source>
</reference>